<dbReference type="EMBL" id="KB445655">
    <property type="protein sequence ID" value="EMD58601.1"/>
    <property type="molecule type" value="Genomic_DNA"/>
</dbReference>
<evidence type="ECO:0000313" key="1">
    <source>
        <dbReference type="EMBL" id="EMD58601.1"/>
    </source>
</evidence>
<accession>M2SNA1</accession>
<name>M2SNA1_COCSN</name>
<evidence type="ECO:0000313" key="2">
    <source>
        <dbReference type="Proteomes" id="UP000016934"/>
    </source>
</evidence>
<dbReference type="KEGG" id="bsc:COCSADRAFT_348818"/>
<sequence length="173" mass="17932">MGATGAANLSVTLHYVGVTRVGLGGLTSVAHPPLELCCYCHGHGHGHGHCCCGWAPPLNHCHHAQLIQNLPTHPLSRRPWTDTSTAPSASRLAARPALLADTFPFRRMLALQPAPAMPCHVLAGATGGNEKPSIPTCRSTPAEISPKTPAMGVLGEALWTAGTLGTNRSSSGT</sequence>
<keyword evidence="2" id="KW-1185">Reference proteome</keyword>
<dbReference type="AlphaFoldDB" id="M2SNA1"/>
<dbReference type="RefSeq" id="XP_007705690.1">
    <property type="nucleotide sequence ID" value="XM_007707500.1"/>
</dbReference>
<proteinExistence type="predicted"/>
<dbReference type="HOGENOM" id="CLU_1547421_0_0_1"/>
<organism evidence="1 2">
    <name type="scientific">Cochliobolus sativus (strain ND90Pr / ATCC 201652)</name>
    <name type="common">Common root rot and spot blotch fungus</name>
    <name type="synonym">Bipolaris sorokiniana</name>
    <dbReference type="NCBI Taxonomy" id="665912"/>
    <lineage>
        <taxon>Eukaryota</taxon>
        <taxon>Fungi</taxon>
        <taxon>Dikarya</taxon>
        <taxon>Ascomycota</taxon>
        <taxon>Pezizomycotina</taxon>
        <taxon>Dothideomycetes</taxon>
        <taxon>Pleosporomycetidae</taxon>
        <taxon>Pleosporales</taxon>
        <taxon>Pleosporineae</taxon>
        <taxon>Pleosporaceae</taxon>
        <taxon>Bipolaris</taxon>
    </lineage>
</organism>
<protein>
    <submittedName>
        <fullName evidence="1">Uncharacterized protein</fullName>
    </submittedName>
</protein>
<dbReference type="Proteomes" id="UP000016934">
    <property type="component" value="Unassembled WGS sequence"/>
</dbReference>
<reference evidence="1 2" key="1">
    <citation type="journal article" date="2012" name="PLoS Pathog.">
        <title>Diverse lifestyles and strategies of plant pathogenesis encoded in the genomes of eighteen Dothideomycetes fungi.</title>
        <authorList>
            <person name="Ohm R.A."/>
            <person name="Feau N."/>
            <person name="Henrissat B."/>
            <person name="Schoch C.L."/>
            <person name="Horwitz B.A."/>
            <person name="Barry K.W."/>
            <person name="Condon B.J."/>
            <person name="Copeland A.C."/>
            <person name="Dhillon B."/>
            <person name="Glaser F."/>
            <person name="Hesse C.N."/>
            <person name="Kosti I."/>
            <person name="LaButti K."/>
            <person name="Lindquist E.A."/>
            <person name="Lucas S."/>
            <person name="Salamov A.A."/>
            <person name="Bradshaw R.E."/>
            <person name="Ciuffetti L."/>
            <person name="Hamelin R.C."/>
            <person name="Kema G.H.J."/>
            <person name="Lawrence C."/>
            <person name="Scott J.A."/>
            <person name="Spatafora J.W."/>
            <person name="Turgeon B.G."/>
            <person name="de Wit P.J.G.M."/>
            <person name="Zhong S."/>
            <person name="Goodwin S.B."/>
            <person name="Grigoriev I.V."/>
        </authorList>
    </citation>
    <scope>NUCLEOTIDE SEQUENCE [LARGE SCALE GENOMIC DNA]</scope>
    <source>
        <strain evidence="2">ND90Pr / ATCC 201652</strain>
    </source>
</reference>
<dbReference type="GeneID" id="19137915"/>
<gene>
    <name evidence="1" type="ORF">COCSADRAFT_348818</name>
</gene>
<reference evidence="2" key="2">
    <citation type="journal article" date="2013" name="PLoS Genet.">
        <title>Comparative genome structure, secondary metabolite, and effector coding capacity across Cochliobolus pathogens.</title>
        <authorList>
            <person name="Condon B.J."/>
            <person name="Leng Y."/>
            <person name="Wu D."/>
            <person name="Bushley K.E."/>
            <person name="Ohm R.A."/>
            <person name="Otillar R."/>
            <person name="Martin J."/>
            <person name="Schackwitz W."/>
            <person name="Grimwood J."/>
            <person name="MohdZainudin N."/>
            <person name="Xue C."/>
            <person name="Wang R."/>
            <person name="Manning V.A."/>
            <person name="Dhillon B."/>
            <person name="Tu Z.J."/>
            <person name="Steffenson B.J."/>
            <person name="Salamov A."/>
            <person name="Sun H."/>
            <person name="Lowry S."/>
            <person name="LaButti K."/>
            <person name="Han J."/>
            <person name="Copeland A."/>
            <person name="Lindquist E."/>
            <person name="Barry K."/>
            <person name="Schmutz J."/>
            <person name="Baker S.E."/>
            <person name="Ciuffetti L.M."/>
            <person name="Grigoriev I.V."/>
            <person name="Zhong S."/>
            <person name="Turgeon B.G."/>
        </authorList>
    </citation>
    <scope>NUCLEOTIDE SEQUENCE [LARGE SCALE GENOMIC DNA]</scope>
    <source>
        <strain evidence="2">ND90Pr / ATCC 201652</strain>
    </source>
</reference>